<dbReference type="Gene3D" id="3.40.50.1820">
    <property type="entry name" value="alpha/beta hydrolase"/>
    <property type="match status" value="1"/>
</dbReference>
<dbReference type="InterPro" id="IPR022742">
    <property type="entry name" value="Hydrolase_4"/>
</dbReference>
<name>A0ABP1FKF9_9CHLO</name>
<sequence>MEEGTFLNSRDQRIYYRSYKAEAAGQKPNATLVFHHGYGCYCGFYDQDYRSLQKRGFSVFTFDAHSFGKSEPLKPAYLRSYVESPHHLVDDVYTYVQEVVQRYQESHPGLPMVMGGVSMGGMVATLTVIRKQEMWKGLLLLSPAIDVPRTLLLRVMEMLQGLVLPFFPHWRIVPSPPISVITEDPKLAEELANDDGIDKRPVRVRTARMFLDGFEAIQRGEAGLDVPIFAAMSPIDKACDFSALERFLGRVKTQSKVLKVFPGAFHELLKGPEQQDTIDAMAEWMQRLSHQAR</sequence>
<organism evidence="2 3">
    <name type="scientific">Coccomyxa viridis</name>
    <dbReference type="NCBI Taxonomy" id="1274662"/>
    <lineage>
        <taxon>Eukaryota</taxon>
        <taxon>Viridiplantae</taxon>
        <taxon>Chlorophyta</taxon>
        <taxon>core chlorophytes</taxon>
        <taxon>Trebouxiophyceae</taxon>
        <taxon>Trebouxiophyceae incertae sedis</taxon>
        <taxon>Coccomyxaceae</taxon>
        <taxon>Coccomyxa</taxon>
    </lineage>
</organism>
<evidence type="ECO:0000259" key="1">
    <source>
        <dbReference type="Pfam" id="PF12146"/>
    </source>
</evidence>
<proteinExistence type="predicted"/>
<feature type="domain" description="Serine aminopeptidase S33" evidence="1">
    <location>
        <begin position="26"/>
        <end position="270"/>
    </location>
</feature>
<evidence type="ECO:0000313" key="2">
    <source>
        <dbReference type="EMBL" id="CAL5218512.1"/>
    </source>
</evidence>
<evidence type="ECO:0000313" key="3">
    <source>
        <dbReference type="Proteomes" id="UP001497392"/>
    </source>
</evidence>
<reference evidence="2 3" key="1">
    <citation type="submission" date="2024-06" db="EMBL/GenBank/DDBJ databases">
        <authorList>
            <person name="Kraege A."/>
            <person name="Thomma B."/>
        </authorList>
    </citation>
    <scope>NUCLEOTIDE SEQUENCE [LARGE SCALE GENOMIC DNA]</scope>
</reference>
<gene>
    <name evidence="2" type="primary">g199</name>
    <name evidence="2" type="ORF">VP750_LOCUS171</name>
</gene>
<dbReference type="InterPro" id="IPR051044">
    <property type="entry name" value="MAG_DAG_Lipase"/>
</dbReference>
<keyword evidence="3" id="KW-1185">Reference proteome</keyword>
<dbReference type="SUPFAM" id="SSF53474">
    <property type="entry name" value="alpha/beta-Hydrolases"/>
    <property type="match status" value="1"/>
</dbReference>
<accession>A0ABP1FKF9</accession>
<dbReference type="EMBL" id="CAXHTA020000001">
    <property type="protein sequence ID" value="CAL5218512.1"/>
    <property type="molecule type" value="Genomic_DNA"/>
</dbReference>
<dbReference type="PANTHER" id="PTHR11614">
    <property type="entry name" value="PHOSPHOLIPASE-RELATED"/>
    <property type="match status" value="1"/>
</dbReference>
<dbReference type="Pfam" id="PF12146">
    <property type="entry name" value="Hydrolase_4"/>
    <property type="match status" value="1"/>
</dbReference>
<comment type="caution">
    <text evidence="2">The sequence shown here is derived from an EMBL/GenBank/DDBJ whole genome shotgun (WGS) entry which is preliminary data.</text>
</comment>
<protein>
    <submittedName>
        <fullName evidence="2">G199 protein</fullName>
    </submittedName>
</protein>
<dbReference type="InterPro" id="IPR029058">
    <property type="entry name" value="AB_hydrolase_fold"/>
</dbReference>
<dbReference type="Proteomes" id="UP001497392">
    <property type="component" value="Unassembled WGS sequence"/>
</dbReference>